<dbReference type="AlphaFoldDB" id="A0A814KPF3"/>
<dbReference type="Proteomes" id="UP000663829">
    <property type="component" value="Unassembled WGS sequence"/>
</dbReference>
<evidence type="ECO:0000256" key="1">
    <source>
        <dbReference type="SAM" id="Coils"/>
    </source>
</evidence>
<dbReference type="Gene3D" id="3.40.50.300">
    <property type="entry name" value="P-loop containing nucleotide triphosphate hydrolases"/>
    <property type="match status" value="2"/>
</dbReference>
<evidence type="ECO:0000313" key="4">
    <source>
        <dbReference type="EMBL" id="CAF0864343.1"/>
    </source>
</evidence>
<dbReference type="InterPro" id="IPR021673">
    <property type="entry name" value="RLR_CTR"/>
</dbReference>
<dbReference type="EMBL" id="CAJOBA010002540">
    <property type="protein sequence ID" value="CAF3649154.1"/>
    <property type="molecule type" value="Genomic_DNA"/>
</dbReference>
<dbReference type="Pfam" id="PF11648">
    <property type="entry name" value="RIG-I_C-RD"/>
    <property type="match status" value="1"/>
</dbReference>
<dbReference type="GO" id="GO:0005737">
    <property type="term" value="C:cytoplasm"/>
    <property type="evidence" value="ECO:0007669"/>
    <property type="project" value="TreeGrafter"/>
</dbReference>
<sequence>SFVRPCWLVGQNGSDYTKTINEQDETLKIFRNGQCNVMIATNVVEEGLDVPQCSYVIRYEYVSNEVGTIQARGRARTENSAYYLITAEESLNHLREEMNRYKEEEMDLALSEWKNTLPDVIKRIIQREKINLNEIQISEAMKTAHRSSIRLSSTIVNGNLSCRSCGYYLGEIDWLRKRKHIYFVYDEELFKRVEIERKNKPEHKHEIQLNGKVLCGNRQCREKLGGAQLFTDRPDIQEMCALKCDALKFCCVDENNELSTTFIKKKWADLPFTIVDLEEIKPPVYAEKQ</sequence>
<dbReference type="Pfam" id="PF00271">
    <property type="entry name" value="Helicase_C"/>
    <property type="match status" value="1"/>
</dbReference>
<evidence type="ECO:0000313" key="5">
    <source>
        <dbReference type="EMBL" id="CAF1055161.1"/>
    </source>
</evidence>
<feature type="coiled-coil region" evidence="1">
    <location>
        <begin position="84"/>
        <end position="111"/>
    </location>
</feature>
<dbReference type="PROSITE" id="PS51789">
    <property type="entry name" value="RLR_CTR"/>
    <property type="match status" value="1"/>
</dbReference>
<dbReference type="Proteomes" id="UP000677228">
    <property type="component" value="Unassembled WGS sequence"/>
</dbReference>
<dbReference type="PANTHER" id="PTHR14074:SF16">
    <property type="entry name" value="ANTIVIRAL INNATE IMMUNE RESPONSE RECEPTOR RIG-I"/>
    <property type="match status" value="1"/>
</dbReference>
<keyword evidence="1" id="KW-0175">Coiled coil</keyword>
<evidence type="ECO:0000313" key="6">
    <source>
        <dbReference type="EMBL" id="CAF3649154.1"/>
    </source>
</evidence>
<comment type="caution">
    <text evidence="5">The sequence shown here is derived from an EMBL/GenBank/DDBJ whole genome shotgun (WGS) entry which is preliminary data.</text>
</comment>
<evidence type="ECO:0000259" key="2">
    <source>
        <dbReference type="PROSITE" id="PS51194"/>
    </source>
</evidence>
<organism evidence="5 8">
    <name type="scientific">Didymodactylos carnosus</name>
    <dbReference type="NCBI Taxonomy" id="1234261"/>
    <lineage>
        <taxon>Eukaryota</taxon>
        <taxon>Metazoa</taxon>
        <taxon>Spiralia</taxon>
        <taxon>Gnathifera</taxon>
        <taxon>Rotifera</taxon>
        <taxon>Eurotatoria</taxon>
        <taxon>Bdelloidea</taxon>
        <taxon>Philodinida</taxon>
        <taxon>Philodinidae</taxon>
        <taxon>Didymodactylos</taxon>
    </lineage>
</organism>
<evidence type="ECO:0000313" key="7">
    <source>
        <dbReference type="EMBL" id="CAF3824294.1"/>
    </source>
</evidence>
<accession>A0A814KPF3</accession>
<dbReference type="EMBL" id="CAJNOQ010004343">
    <property type="protein sequence ID" value="CAF1055161.1"/>
    <property type="molecule type" value="Genomic_DNA"/>
</dbReference>
<evidence type="ECO:0000313" key="8">
    <source>
        <dbReference type="Proteomes" id="UP000663829"/>
    </source>
</evidence>
<dbReference type="Proteomes" id="UP000681722">
    <property type="component" value="Unassembled WGS sequence"/>
</dbReference>
<dbReference type="InterPro" id="IPR001650">
    <property type="entry name" value="Helicase_C-like"/>
</dbReference>
<dbReference type="InterPro" id="IPR038557">
    <property type="entry name" value="RLR_C_sf"/>
</dbReference>
<keyword evidence="8" id="KW-1185">Reference proteome</keyword>
<dbReference type="Gene3D" id="2.170.150.30">
    <property type="entry name" value="RIG-I-like receptor, C-terminal regulatory domain"/>
    <property type="match status" value="1"/>
</dbReference>
<reference evidence="5" key="1">
    <citation type="submission" date="2021-02" db="EMBL/GenBank/DDBJ databases">
        <authorList>
            <person name="Nowell W R."/>
        </authorList>
    </citation>
    <scope>NUCLEOTIDE SEQUENCE</scope>
</reference>
<evidence type="ECO:0000259" key="3">
    <source>
        <dbReference type="PROSITE" id="PS51789"/>
    </source>
</evidence>
<dbReference type="SUPFAM" id="SSF52540">
    <property type="entry name" value="P-loop containing nucleoside triphosphate hydrolases"/>
    <property type="match status" value="1"/>
</dbReference>
<feature type="domain" description="RLR CTR" evidence="3">
    <location>
        <begin position="146"/>
        <end position="284"/>
    </location>
</feature>
<dbReference type="PROSITE" id="PS51194">
    <property type="entry name" value="HELICASE_CTER"/>
    <property type="match status" value="1"/>
</dbReference>
<feature type="domain" description="Helicase C-terminal" evidence="2">
    <location>
        <begin position="1"/>
        <end position="121"/>
    </location>
</feature>
<dbReference type="EMBL" id="CAJNOK010002539">
    <property type="protein sequence ID" value="CAF0864343.1"/>
    <property type="molecule type" value="Genomic_DNA"/>
</dbReference>
<dbReference type="EMBL" id="CAJOBC010004343">
    <property type="protein sequence ID" value="CAF3824294.1"/>
    <property type="molecule type" value="Genomic_DNA"/>
</dbReference>
<dbReference type="OrthoDB" id="416741at2759"/>
<feature type="non-terminal residue" evidence="5">
    <location>
        <position position="289"/>
    </location>
</feature>
<dbReference type="InterPro" id="IPR051363">
    <property type="entry name" value="RLR_Helicase"/>
</dbReference>
<proteinExistence type="predicted"/>
<name>A0A814KPF3_9BILA</name>
<dbReference type="SMART" id="SM00490">
    <property type="entry name" value="HELICc"/>
    <property type="match status" value="1"/>
</dbReference>
<dbReference type="InterPro" id="IPR027417">
    <property type="entry name" value="P-loop_NTPase"/>
</dbReference>
<protein>
    <recommendedName>
        <fullName evidence="9">RNA helicase</fullName>
    </recommendedName>
</protein>
<dbReference type="Proteomes" id="UP000682733">
    <property type="component" value="Unassembled WGS sequence"/>
</dbReference>
<evidence type="ECO:0008006" key="9">
    <source>
        <dbReference type="Google" id="ProtNLM"/>
    </source>
</evidence>
<dbReference type="PANTHER" id="PTHR14074">
    <property type="entry name" value="HELICASE WITH DEATH DOMAIN-RELATED"/>
    <property type="match status" value="1"/>
</dbReference>
<gene>
    <name evidence="5" type="ORF">GPM918_LOCUS16492</name>
    <name evidence="4" type="ORF">OVA965_LOCUS7798</name>
    <name evidence="7" type="ORF">SRO942_LOCUS16492</name>
    <name evidence="6" type="ORF">TMI583_LOCUS7794</name>
</gene>